<dbReference type="SUPFAM" id="SSF48452">
    <property type="entry name" value="TPR-like"/>
    <property type="match status" value="1"/>
</dbReference>
<sequence>MDEQRLQAYYQLIESLISCPSGEEPEILAANTELLDAGFVQVVKLAAEHFAEQGNDNTANWLRNLAAHLTPETPTITEADIEIYLRFILEVLRTTAESNGDPQVIYPLLAANTDKLNPIFAELLRRWATNTLVDAEPNTATSIGAYIGNFSSSIRQFPLGSKANHIEIAITGYEIIQTVYTRTAFPQQWATTQNNLATAYSERILGEKAENIELAIASYTAALEVRTRTAFPQDWAGTQNNLAVAYRNRILGEKAENIELAIASYTAALEVRTRTAFPQENAQTLLNLGILYQNQKQFDSAYNRFNQAIETVETLRSEIKSGEEAKRKQAEEWNQLYRRMIEVCLALNKNTEAIEYIERSKTRNLVELLTKADSKTTETLPLVNNSIKFPEIQNLLDNQTAIIQWYIFTDCFRAFIITRDKLTIWQSEEKDLGKLLDWLKNYLFLYLADKPKWRSELTAQLSQLTQILHLNQIISLVPPHCQKLILIPHRYLHLLPFHAIPLSANNTTTPEYLFDKFLGGVSYAPSCQLLRFTQRKAQNLDNSQLNQLSHLLAIQNPSNDLIFTDIEVETIATDFQPHQILKHHQATKTALATQPVNQNLNNSQWLHFSCHGYFNFDSPLKSGLKLADAVVSQTPANSNSSRHLRVDDETNLDLDKCLTLEDIFQIKLNNCRLVCLSACETGLIDIKNNSDEYIGLASGFISAGAANIISTLWAVSDFHTALLMIKFYENLPKYQYNMPLVLNHTQQWLRQATQSQIIAWLQNLANMQVTQKQLIIKFLEEQYKPKHQPFKKPEFWAAFCAISPVF</sequence>
<dbReference type="Pfam" id="PF12770">
    <property type="entry name" value="CHAT"/>
    <property type="match status" value="1"/>
</dbReference>
<keyword evidence="4" id="KW-1185">Reference proteome</keyword>
<evidence type="ECO:0000313" key="4">
    <source>
        <dbReference type="Proteomes" id="UP000062645"/>
    </source>
</evidence>
<dbReference type="EMBL" id="CP012036">
    <property type="protein sequence ID" value="ALF52504.1"/>
    <property type="molecule type" value="Genomic_DNA"/>
</dbReference>
<feature type="domain" description="CHAT" evidence="2">
    <location>
        <begin position="461"/>
        <end position="802"/>
    </location>
</feature>
<dbReference type="SMART" id="SM00028">
    <property type="entry name" value="TPR"/>
    <property type="match status" value="3"/>
</dbReference>
<dbReference type="AlphaFoldDB" id="A0A0M4T273"/>
<dbReference type="KEGG" id="npz:ACX27_06025"/>
<dbReference type="OrthoDB" id="459488at2"/>
<dbReference type="STRING" id="224013.ACX27_06025"/>
<keyword evidence="1" id="KW-0802">TPR repeat</keyword>
<protein>
    <recommendedName>
        <fullName evidence="2">CHAT domain-containing protein</fullName>
    </recommendedName>
</protein>
<dbReference type="InterPro" id="IPR019734">
    <property type="entry name" value="TPR_rpt"/>
</dbReference>
<dbReference type="InterPro" id="IPR011990">
    <property type="entry name" value="TPR-like_helical_dom_sf"/>
</dbReference>
<organism evidence="3 4">
    <name type="scientific">Nostoc piscinale CENA21</name>
    <dbReference type="NCBI Taxonomy" id="224013"/>
    <lineage>
        <taxon>Bacteria</taxon>
        <taxon>Bacillati</taxon>
        <taxon>Cyanobacteriota</taxon>
        <taxon>Cyanophyceae</taxon>
        <taxon>Nostocales</taxon>
        <taxon>Nostocaceae</taxon>
        <taxon>Nostoc</taxon>
    </lineage>
</organism>
<dbReference type="Gene3D" id="1.25.40.10">
    <property type="entry name" value="Tetratricopeptide repeat domain"/>
    <property type="match status" value="1"/>
</dbReference>
<evidence type="ECO:0000259" key="2">
    <source>
        <dbReference type="Pfam" id="PF12770"/>
    </source>
</evidence>
<evidence type="ECO:0000256" key="1">
    <source>
        <dbReference type="PROSITE-ProRule" id="PRU00339"/>
    </source>
</evidence>
<evidence type="ECO:0000313" key="3">
    <source>
        <dbReference type="EMBL" id="ALF52504.1"/>
    </source>
</evidence>
<gene>
    <name evidence="3" type="ORF">ACX27_06025</name>
</gene>
<reference evidence="3 4" key="2">
    <citation type="journal article" date="2016" name="Genome Announc.">
        <title>Draft Genome Sequence of the N2-Fixing Cyanobacterium Nostoc piscinale CENA21, Isolated from the Brazilian Amazon Floodplain.</title>
        <authorList>
            <person name="Leao T."/>
            <person name="Guimaraes P.I."/>
            <person name="de Melo A.G."/>
            <person name="Ramos R.T."/>
            <person name="Leao P.N."/>
            <person name="Silva A."/>
            <person name="Fiore M.F."/>
            <person name="Schneider M.P."/>
        </authorList>
    </citation>
    <scope>NUCLEOTIDE SEQUENCE [LARGE SCALE GENOMIC DNA]</scope>
    <source>
        <strain evidence="3 4">CENA21</strain>
    </source>
</reference>
<dbReference type="InterPro" id="IPR024983">
    <property type="entry name" value="CHAT_dom"/>
</dbReference>
<dbReference type="PANTHER" id="PTHR10098">
    <property type="entry name" value="RAPSYN-RELATED"/>
    <property type="match status" value="1"/>
</dbReference>
<feature type="repeat" description="TPR" evidence="1">
    <location>
        <begin position="282"/>
        <end position="315"/>
    </location>
</feature>
<dbReference type="PANTHER" id="PTHR10098:SF108">
    <property type="entry name" value="TETRATRICOPEPTIDE REPEAT PROTEIN 28"/>
    <property type="match status" value="1"/>
</dbReference>
<proteinExistence type="predicted"/>
<dbReference type="RefSeq" id="WP_062289720.1">
    <property type="nucleotide sequence ID" value="NZ_CP012036.1"/>
</dbReference>
<reference evidence="4" key="1">
    <citation type="submission" date="2015-07" db="EMBL/GenBank/DDBJ databases">
        <title>Genome Of Nitrogen-Fixing Cyanobacterium Nostoc piscinale CENA21 From Solimoes/Amazon River Floodplain Sediments And Comparative Genomics To Uncover Biosynthetic Natural Products Potential.</title>
        <authorList>
            <person name="Leao T.F."/>
            <person name="Leao P.N."/>
            <person name="Guimaraes P.I."/>
            <person name="de Melo A.G.C."/>
            <person name="Ramos R.T.J."/>
            <person name="Silva A."/>
            <person name="Fiore M.F."/>
            <person name="Schneider M.P.C."/>
        </authorList>
    </citation>
    <scope>NUCLEOTIDE SEQUENCE [LARGE SCALE GENOMIC DNA]</scope>
    <source>
        <strain evidence="4">CENA21</strain>
    </source>
</reference>
<name>A0A0M4T273_9NOSO</name>
<accession>A0A0M4T273</accession>
<dbReference type="PATRIC" id="fig|224013.5.peg.1463"/>
<dbReference type="PROSITE" id="PS50005">
    <property type="entry name" value="TPR"/>
    <property type="match status" value="1"/>
</dbReference>
<dbReference type="Proteomes" id="UP000062645">
    <property type="component" value="Chromosome"/>
</dbReference>